<evidence type="ECO:0000256" key="4">
    <source>
        <dbReference type="ARBA" id="ARBA00022581"/>
    </source>
</evidence>
<gene>
    <name evidence="16" type="ORF">GOBAR_AA15402</name>
</gene>
<dbReference type="CDD" id="cd23509">
    <property type="entry name" value="Gnk2-like"/>
    <property type="match status" value="4"/>
</dbReference>
<keyword evidence="11" id="KW-1015">Disulfide bond</keyword>
<dbReference type="Gene3D" id="3.30.430.20">
    <property type="entry name" value="Gnk2 domain, C-X8-C-X2-C motif"/>
    <property type="match status" value="4"/>
</dbReference>
<organism evidence="16 17">
    <name type="scientific">Gossypium barbadense</name>
    <name type="common">Sea Island cotton</name>
    <name type="synonym">Hibiscus barbadensis</name>
    <dbReference type="NCBI Taxonomy" id="3634"/>
    <lineage>
        <taxon>Eukaryota</taxon>
        <taxon>Viridiplantae</taxon>
        <taxon>Streptophyta</taxon>
        <taxon>Embryophyta</taxon>
        <taxon>Tracheophyta</taxon>
        <taxon>Spermatophyta</taxon>
        <taxon>Magnoliopsida</taxon>
        <taxon>eudicotyledons</taxon>
        <taxon>Gunneridae</taxon>
        <taxon>Pentapetalae</taxon>
        <taxon>rosids</taxon>
        <taxon>malvids</taxon>
        <taxon>Malvales</taxon>
        <taxon>Malvaceae</taxon>
        <taxon>Malvoideae</taxon>
        <taxon>Gossypium</taxon>
    </lineage>
</organism>
<feature type="domain" description="Gnk2-homologous" evidence="15">
    <location>
        <begin position="431"/>
        <end position="529"/>
    </location>
</feature>
<evidence type="ECO:0000256" key="1">
    <source>
        <dbReference type="ARBA" id="ARBA00004251"/>
    </source>
</evidence>
<comment type="subcellular location">
    <subcellularLocation>
        <location evidence="12">Cell junction</location>
        <location evidence="12">Plasmodesma</location>
    </subcellularLocation>
    <subcellularLocation>
        <location evidence="1">Cell membrane</location>
        <topology evidence="1">Single-pass type I membrane protein</topology>
    </subcellularLocation>
</comment>
<evidence type="ECO:0000256" key="7">
    <source>
        <dbReference type="ARBA" id="ARBA00022737"/>
    </source>
</evidence>
<comment type="similarity">
    <text evidence="13">Belongs to the cysteine-rich repeat secretory protein family. Plasmodesmata-located proteins (PDLD) subfamily.</text>
</comment>
<keyword evidence="8" id="KW-0965">Cell junction</keyword>
<dbReference type="InterPro" id="IPR002902">
    <property type="entry name" value="GNK2"/>
</dbReference>
<dbReference type="FunFam" id="3.30.430.20:FF:000011">
    <property type="entry name" value="Cysteine-rich repeat secretory protein 15"/>
    <property type="match status" value="2"/>
</dbReference>
<evidence type="ECO:0000313" key="16">
    <source>
        <dbReference type="EMBL" id="PPS05256.1"/>
    </source>
</evidence>
<dbReference type="OrthoDB" id="1097929at2759"/>
<proteinExistence type="inferred from homology"/>
<evidence type="ECO:0000256" key="14">
    <source>
        <dbReference type="SAM" id="Phobius"/>
    </source>
</evidence>
<evidence type="ECO:0000256" key="8">
    <source>
        <dbReference type="ARBA" id="ARBA00022949"/>
    </source>
</evidence>
<evidence type="ECO:0000256" key="6">
    <source>
        <dbReference type="ARBA" id="ARBA00022729"/>
    </source>
</evidence>
<evidence type="ECO:0000256" key="3">
    <source>
        <dbReference type="ARBA" id="ARBA00022475"/>
    </source>
</evidence>
<evidence type="ECO:0000256" key="12">
    <source>
        <dbReference type="ARBA" id="ARBA00024184"/>
    </source>
</evidence>
<dbReference type="Pfam" id="PF01657">
    <property type="entry name" value="Stress-antifung"/>
    <property type="match status" value="4"/>
</dbReference>
<keyword evidence="2" id="KW-0813">Transport</keyword>
<dbReference type="InterPro" id="IPR038408">
    <property type="entry name" value="GNK2_sf"/>
</dbReference>
<dbReference type="FunFam" id="3.30.430.20:FF:000001">
    <property type="entry name" value="cysteine-rich repeat secretory protein 3"/>
    <property type="match status" value="2"/>
</dbReference>
<evidence type="ECO:0000256" key="2">
    <source>
        <dbReference type="ARBA" id="ARBA00022448"/>
    </source>
</evidence>
<evidence type="ECO:0000256" key="13">
    <source>
        <dbReference type="ARBA" id="ARBA00038393"/>
    </source>
</evidence>
<evidence type="ECO:0000256" key="11">
    <source>
        <dbReference type="ARBA" id="ARBA00023157"/>
    </source>
</evidence>
<dbReference type="Proteomes" id="UP000239757">
    <property type="component" value="Unassembled WGS sequence"/>
</dbReference>
<dbReference type="PANTHER" id="PTHR32080:SF2">
    <property type="entry name" value="PLASMODESMATA-LOCATED PROTEIN 8"/>
    <property type="match status" value="1"/>
</dbReference>
<keyword evidence="3" id="KW-1003">Cell membrane</keyword>
<dbReference type="InterPro" id="IPR051378">
    <property type="entry name" value="Cell2Cell_Antifungal"/>
</dbReference>
<evidence type="ECO:0000259" key="15">
    <source>
        <dbReference type="PROSITE" id="PS51473"/>
    </source>
</evidence>
<reference evidence="16 17" key="1">
    <citation type="submission" date="2015-01" db="EMBL/GenBank/DDBJ databases">
        <title>Genome of allotetraploid Gossypium barbadense reveals genomic plasticity and fiber elongation in cotton evolution.</title>
        <authorList>
            <person name="Chen X."/>
            <person name="Liu X."/>
            <person name="Zhao B."/>
            <person name="Zheng H."/>
            <person name="Hu Y."/>
            <person name="Lu G."/>
            <person name="Yang C."/>
            <person name="Chen J."/>
            <person name="Shan C."/>
            <person name="Zhang L."/>
            <person name="Zhou Y."/>
            <person name="Wang L."/>
            <person name="Guo W."/>
            <person name="Bai Y."/>
            <person name="Ruan J."/>
            <person name="Shangguan X."/>
            <person name="Mao Y."/>
            <person name="Jiang J."/>
            <person name="Zhu Y."/>
            <person name="Lei J."/>
            <person name="Kang H."/>
            <person name="Chen S."/>
            <person name="He X."/>
            <person name="Wang R."/>
            <person name="Wang Y."/>
            <person name="Chen J."/>
            <person name="Wang L."/>
            <person name="Yu S."/>
            <person name="Wang B."/>
            <person name="Wei J."/>
            <person name="Song S."/>
            <person name="Lu X."/>
            <person name="Gao Z."/>
            <person name="Gu W."/>
            <person name="Deng X."/>
            <person name="Ma D."/>
            <person name="Wang S."/>
            <person name="Liang W."/>
            <person name="Fang L."/>
            <person name="Cai C."/>
            <person name="Zhu X."/>
            <person name="Zhou B."/>
            <person name="Zhang Y."/>
            <person name="Chen Z."/>
            <person name="Xu S."/>
            <person name="Zhu R."/>
            <person name="Wang S."/>
            <person name="Zhang T."/>
            <person name="Zhao G."/>
        </authorList>
    </citation>
    <scope>NUCLEOTIDE SEQUENCE [LARGE SCALE GENOMIC DNA]</scope>
    <source>
        <strain evidence="17">cv. Xinhai21</strain>
        <tissue evidence="16">Leaf</tissue>
    </source>
</reference>
<dbReference type="GO" id="GO:0005886">
    <property type="term" value="C:plasma membrane"/>
    <property type="evidence" value="ECO:0007669"/>
    <property type="project" value="UniProtKB-SubCell"/>
</dbReference>
<keyword evidence="5 14" id="KW-0812">Transmembrane</keyword>
<feature type="transmembrane region" description="Helical" evidence="14">
    <location>
        <begin position="305"/>
        <end position="327"/>
    </location>
</feature>
<dbReference type="PANTHER" id="PTHR32080">
    <property type="entry name" value="ANTIFUNGAL PROTEIN GINKBILOBIN-2-LIKE"/>
    <property type="match status" value="1"/>
</dbReference>
<keyword evidence="4" id="KW-0945">Host-virus interaction</keyword>
<name>A0A2P5XPI1_GOSBA</name>
<dbReference type="PROSITE" id="PS51473">
    <property type="entry name" value="GNK2"/>
    <property type="match status" value="4"/>
</dbReference>
<evidence type="ECO:0000256" key="9">
    <source>
        <dbReference type="ARBA" id="ARBA00022989"/>
    </source>
</evidence>
<evidence type="ECO:0000256" key="5">
    <source>
        <dbReference type="ARBA" id="ARBA00022692"/>
    </source>
</evidence>
<sequence>MFGSFESHPTHKTIKALGLPTLFILLLSLSCFGHLVKAYVLIYAGCSQEKYAPNSPFEGNLNSFLSSVVSSSSQVSYDAYALGNGSSTPPEGAIYGLYQCRGDLPMFECSRCMQSAVKQIGLVCSNSYGASVQLEGCYLRYEHSNFLGSPDTTLMFKKCSRSVNNDVEFFKRRDDVLADLQSAIGFKVSSSGLVEGFSQCLGDLSSSDCSACLSDAVAKLKSLCGSAAAAGVYLGQCYARYWASGYYAELTPESSHEDDVGKTVAIIVGVLAGVVVLIVLLSVCRKTKPIVPTHKTIKALGLPTLFILLLSLSCFGHLVKAYVLIYAGCSQEKYAPNSPFEGNLNSFLSSVVSSSSQVSYNAYALGNGSSTPPEGAIYGLYQCRGDLPMFECSRCMQSAVKQIGLVCSNSYGASVQLEGCYLRYEHSNFLGSPDTTLMFKKCSRSVNNDVEFFKRRDDVLADLQSAIGFKVSSSGLVEGFSQCLGDLSSSDCSACLSDAVAKLKSLCGSAAAAGVYLGQCYARYWASGYYAELTPGAIHILDNPI</sequence>
<protein>
    <recommendedName>
        <fullName evidence="15">Gnk2-homologous domain-containing protein</fullName>
    </recommendedName>
</protein>
<feature type="domain" description="Gnk2-homologous" evidence="15">
    <location>
        <begin position="322"/>
        <end position="429"/>
    </location>
</feature>
<feature type="transmembrane region" description="Helical" evidence="14">
    <location>
        <begin position="264"/>
        <end position="284"/>
    </location>
</feature>
<dbReference type="GO" id="GO:0009506">
    <property type="term" value="C:plasmodesma"/>
    <property type="evidence" value="ECO:0007669"/>
    <property type="project" value="UniProtKB-SubCell"/>
</dbReference>
<keyword evidence="10 14" id="KW-0472">Membrane</keyword>
<feature type="domain" description="Gnk2-homologous" evidence="15">
    <location>
        <begin position="148"/>
        <end position="246"/>
    </location>
</feature>
<feature type="domain" description="Gnk2-homologous" evidence="15">
    <location>
        <begin position="39"/>
        <end position="146"/>
    </location>
</feature>
<evidence type="ECO:0000313" key="17">
    <source>
        <dbReference type="Proteomes" id="UP000239757"/>
    </source>
</evidence>
<evidence type="ECO:0000256" key="10">
    <source>
        <dbReference type="ARBA" id="ARBA00023136"/>
    </source>
</evidence>
<keyword evidence="9 14" id="KW-1133">Transmembrane helix</keyword>
<keyword evidence="6" id="KW-0732">Signal</keyword>
<keyword evidence="7" id="KW-0677">Repeat</keyword>
<dbReference type="AlphaFoldDB" id="A0A2P5XPI1"/>
<accession>A0A2P5XPI1</accession>
<dbReference type="EMBL" id="KZ664490">
    <property type="protein sequence ID" value="PPS05256.1"/>
    <property type="molecule type" value="Genomic_DNA"/>
</dbReference>